<comment type="caution">
    <text evidence="2">The sequence shown here is derived from an EMBL/GenBank/DDBJ whole genome shotgun (WGS) entry which is preliminary data.</text>
</comment>
<dbReference type="AlphaFoldDB" id="A0A919GX43"/>
<name>A0A919GX43_9ACTN</name>
<keyword evidence="3" id="KW-1185">Reference proteome</keyword>
<reference evidence="2" key="1">
    <citation type="submission" date="2020-09" db="EMBL/GenBank/DDBJ databases">
        <title>Whole genome shotgun sequence of Streptomyces xanthophaeus NBRC 12829.</title>
        <authorList>
            <person name="Komaki H."/>
            <person name="Tamura T."/>
        </authorList>
    </citation>
    <scope>NUCLEOTIDE SEQUENCE</scope>
    <source>
        <strain evidence="2">NBRC 12829</strain>
    </source>
</reference>
<evidence type="ECO:0000313" key="3">
    <source>
        <dbReference type="Proteomes" id="UP000600026"/>
    </source>
</evidence>
<proteinExistence type="predicted"/>
<accession>A0A919GX43</accession>
<evidence type="ECO:0000313" key="2">
    <source>
        <dbReference type="EMBL" id="GHI86281.1"/>
    </source>
</evidence>
<evidence type="ECO:0000256" key="1">
    <source>
        <dbReference type="SAM" id="MobiDB-lite"/>
    </source>
</evidence>
<feature type="region of interest" description="Disordered" evidence="1">
    <location>
        <begin position="1"/>
        <end position="117"/>
    </location>
</feature>
<sequence>MRVPGLIGDDQVTGVHTGYQPGAEPGREDGGPLHPGPLQRPSDGPFGRARAHAGAQQGVPAGPCTAGSAAGAAQRGLFDAQGAGDQQRGGGRLGGAHHASPAGEACARSGAKGSPYR</sequence>
<dbReference type="EMBL" id="BNEE01000006">
    <property type="protein sequence ID" value="GHI86281.1"/>
    <property type="molecule type" value="Genomic_DNA"/>
</dbReference>
<dbReference type="Proteomes" id="UP000600026">
    <property type="component" value="Unassembled WGS sequence"/>
</dbReference>
<organism evidence="2 3">
    <name type="scientific">Streptomyces xanthophaeus</name>
    <dbReference type="NCBI Taxonomy" id="67385"/>
    <lineage>
        <taxon>Bacteria</taxon>
        <taxon>Bacillati</taxon>
        <taxon>Actinomycetota</taxon>
        <taxon>Actinomycetes</taxon>
        <taxon>Kitasatosporales</taxon>
        <taxon>Streptomycetaceae</taxon>
        <taxon>Streptomyces</taxon>
    </lineage>
</organism>
<protein>
    <submittedName>
        <fullName evidence="2">Uncharacterized protein</fullName>
    </submittedName>
</protein>
<gene>
    <name evidence="2" type="ORF">Sxan_36450</name>
</gene>